<evidence type="ECO:0000313" key="4">
    <source>
        <dbReference type="EMBL" id="ECS2805717.1"/>
    </source>
</evidence>
<dbReference type="EMBL" id="AAKJBN010000028">
    <property type="protein sequence ID" value="ECS2805717.1"/>
    <property type="molecule type" value="Genomic_DNA"/>
</dbReference>
<dbReference type="EMBL" id="AAMKYR010000031">
    <property type="protein sequence ID" value="EDI4613537.1"/>
    <property type="molecule type" value="Genomic_DNA"/>
</dbReference>
<reference evidence="12" key="4">
    <citation type="submission" date="2018-07" db="EMBL/GenBank/DDBJ databases">
        <authorList>
            <consortium name="GenomeTrakr network: Whole genome sequencing for foodborne pathogen traceback"/>
        </authorList>
    </citation>
    <scope>NUCLEOTIDE SEQUENCE</scope>
    <source>
        <strain evidence="12">E2016008490</strain>
    </source>
</reference>
<dbReference type="EMBL" id="DAAUAT010000022">
    <property type="protein sequence ID" value="HAF0938596.1"/>
    <property type="molecule type" value="Genomic_DNA"/>
</dbReference>
<evidence type="ECO:0008006" key="18">
    <source>
        <dbReference type="Google" id="ProtNLM"/>
    </source>
</evidence>
<reference evidence="13" key="5">
    <citation type="submission" date="2018-07" db="EMBL/GenBank/DDBJ databases">
        <authorList>
            <consortium name="NCBI Pathogen Detection Project"/>
        </authorList>
    </citation>
    <scope>NUCLEOTIDE SEQUENCE</scope>
    <source>
        <strain evidence="13">Salmonella enterica</strain>
    </source>
</reference>
<evidence type="ECO:0000313" key="15">
    <source>
        <dbReference type="EMBL" id="HAF0938897.1"/>
    </source>
</evidence>
<dbReference type="EMBL" id="DAAUBB010000040">
    <property type="protein sequence ID" value="HAF0952901.1"/>
    <property type="molecule type" value="Genomic_DNA"/>
</dbReference>
<dbReference type="EMBL" id="AAMBUF010000040">
    <property type="protein sequence ID" value="EDF7422318.1"/>
    <property type="molecule type" value="Genomic_DNA"/>
</dbReference>
<organism evidence="4">
    <name type="scientific">Salmonella derby</name>
    <dbReference type="NCBI Taxonomy" id="28144"/>
    <lineage>
        <taxon>Bacteria</taxon>
        <taxon>Pseudomonadati</taxon>
        <taxon>Pseudomonadota</taxon>
        <taxon>Gammaproteobacteria</taxon>
        <taxon>Enterobacterales</taxon>
        <taxon>Enterobacteriaceae</taxon>
        <taxon>Salmonella</taxon>
    </lineage>
</organism>
<dbReference type="EMBL" id="AAKJFK010000058">
    <property type="protein sequence ID" value="ECS3238618.1"/>
    <property type="molecule type" value="Genomic_DNA"/>
</dbReference>
<reference evidence="4" key="3">
    <citation type="submission" date="2018-07" db="EMBL/GenBank/DDBJ databases">
        <authorList>
            <consortium name="NARMS: The National Antimicrobial Resistance Monitoring System"/>
        </authorList>
    </citation>
    <scope>NUCLEOTIDE SEQUENCE</scope>
    <source>
        <strain evidence="6">CVM N57264F</strain>
        <strain evidence="7">FSIS11810652</strain>
        <strain evidence="3">FSIS11816337</strain>
        <strain evidence="4">FSIS1605837</strain>
        <strain evidence="10">FSIS1710875</strain>
    </source>
</reference>
<dbReference type="EMBL" id="AAKSBV010000048">
    <property type="protein sequence ID" value="ECV3511823.1"/>
    <property type="molecule type" value="Genomic_DNA"/>
</dbReference>
<dbReference type="EMBL" id="AAKSBV010000085">
    <property type="protein sequence ID" value="ECV3512206.1"/>
    <property type="molecule type" value="Genomic_DNA"/>
</dbReference>
<evidence type="ECO:0000313" key="17">
    <source>
        <dbReference type="EMBL" id="HAF7213095.1"/>
    </source>
</evidence>
<proteinExistence type="predicted"/>
<evidence type="ECO:0000313" key="5">
    <source>
        <dbReference type="EMBL" id="ECS2805867.1"/>
    </source>
</evidence>
<evidence type="ECO:0000313" key="7">
    <source>
        <dbReference type="EMBL" id="ECV3511823.1"/>
    </source>
</evidence>
<dbReference type="EMBL" id="AAHTYN010000031">
    <property type="protein sequence ID" value="ECA3154097.1"/>
    <property type="molecule type" value="Genomic_DNA"/>
</dbReference>
<evidence type="ECO:0000313" key="8">
    <source>
        <dbReference type="EMBL" id="ECV3512206.1"/>
    </source>
</evidence>
<comment type="caution">
    <text evidence="4">The sequence shown here is derived from an EMBL/GenBank/DDBJ whole genome shotgun (WGS) entry which is preliminary data.</text>
</comment>
<dbReference type="EMBL" id="AAKJBN010000051">
    <property type="protein sequence ID" value="ECS2805867.1"/>
    <property type="molecule type" value="Genomic_DNA"/>
</dbReference>
<evidence type="ECO:0000313" key="2">
    <source>
        <dbReference type="EMBL" id="EBU6590293.1"/>
    </source>
</evidence>
<dbReference type="EMBL" id="AAMFEA010000058">
    <property type="protein sequence ID" value="EDG7379007.1"/>
    <property type="molecule type" value="Genomic_DNA"/>
</dbReference>
<accession>A0A3W0AZC4</accession>
<dbReference type="EMBL" id="DAAWBP010000085">
    <property type="protein sequence ID" value="HAF7213095.1"/>
    <property type="molecule type" value="Genomic_DNA"/>
</dbReference>
<evidence type="ECO:0000313" key="12">
    <source>
        <dbReference type="EMBL" id="EDI4613537.1"/>
    </source>
</evidence>
<evidence type="ECO:0000313" key="6">
    <source>
        <dbReference type="EMBL" id="ECS3238618.1"/>
    </source>
</evidence>
<reference evidence="1" key="2">
    <citation type="submission" date="2018-05" db="EMBL/GenBank/DDBJ databases">
        <authorList>
            <person name="Ashton P.M."/>
            <person name="Dallman T."/>
            <person name="Nair S."/>
            <person name="De Pinna E."/>
            <person name="Peters T."/>
            <person name="Grant K."/>
        </authorList>
    </citation>
    <scope>NUCLEOTIDE SEQUENCE</scope>
    <source>
        <strain evidence="1">252405</strain>
    </source>
</reference>
<evidence type="ECO:0000313" key="14">
    <source>
        <dbReference type="EMBL" id="HAF0938596.1"/>
    </source>
</evidence>
<evidence type="ECO:0000313" key="16">
    <source>
        <dbReference type="EMBL" id="HAF0952901.1"/>
    </source>
</evidence>
<reference evidence="9" key="6">
    <citation type="submission" date="2018-07" db="EMBL/GenBank/DDBJ databases">
        <authorList>
            <consortium name="PulseNet: The National Subtyping Network for Foodborne Disease Surveillance"/>
            <person name="Tarr C.L."/>
            <person name="Trees E."/>
            <person name="Katz L.S."/>
            <person name="Carleton-Romer H.A."/>
            <person name="Stroika S."/>
            <person name="Kucerova Z."/>
            <person name="Roache K.F."/>
            <person name="Sabol A.L."/>
            <person name="Besser J."/>
            <person name="Gerner-Smidt P."/>
        </authorList>
    </citation>
    <scope>NUCLEOTIDE SEQUENCE</scope>
    <source>
        <strain evidence="9">PNUSAS008389</strain>
    </source>
</reference>
<reference evidence="13" key="1">
    <citation type="journal article" date="2018" name="Genome Biol.">
        <title>SKESA: strategic k-mer extension for scrupulous assemblies.</title>
        <authorList>
            <person name="Souvorov A."/>
            <person name="Agarwala R."/>
            <person name="Lipman D.J."/>
        </authorList>
    </citation>
    <scope>NUCLEOTIDE SEQUENCE</scope>
    <source>
        <strain evidence="13">Salmonella enterica</strain>
    </source>
</reference>
<evidence type="ECO:0000313" key="3">
    <source>
        <dbReference type="EMBL" id="ECA3154097.1"/>
    </source>
</evidence>
<evidence type="ECO:0000313" key="11">
    <source>
        <dbReference type="EMBL" id="EDG7379007.1"/>
    </source>
</evidence>
<dbReference type="RefSeq" id="WP_048348982.1">
    <property type="nucleotide sequence ID" value="NZ_CABWXX010000362.1"/>
</dbReference>
<name>A0A3W0AZC4_SALDE</name>
<evidence type="ECO:0000313" key="9">
    <source>
        <dbReference type="EMBL" id="EDF7422318.1"/>
    </source>
</evidence>
<sequence>MLSKDEGDLMYRLILTNQKKRTREYQPSDAGYRAALKATRKFLEQNPQGNAVLYGHGVCESFTIRNMPEA</sequence>
<dbReference type="EMBL" id="DAARKL010000047">
    <property type="protein sequence ID" value="HAE2810372.1"/>
    <property type="molecule type" value="Genomic_DNA"/>
</dbReference>
<dbReference type="EMBL" id="AAHCTS010000028">
    <property type="protein sequence ID" value="EBU6589831.1"/>
    <property type="molecule type" value="Genomic_DNA"/>
</dbReference>
<dbReference type="EMBL" id="DAAUAT010000057">
    <property type="protein sequence ID" value="HAF0938897.1"/>
    <property type="molecule type" value="Genomic_DNA"/>
</dbReference>
<gene>
    <name evidence="4" type="ORF">A2J39_23525</name>
    <name evidence="5" type="ORF">A2J39_24310</name>
    <name evidence="6" type="ORF">A3Z62_18335</name>
    <name evidence="9" type="ORF">B1280_21655</name>
    <name evidence="10" type="ORF">B9Q99_21760</name>
    <name evidence="11" type="ORF">B9Q99_24375</name>
    <name evidence="12" type="ORF">BRS33_22570</name>
    <name evidence="1" type="ORF">DKP15_22515</name>
    <name evidence="2" type="ORF">DKP15_24985</name>
    <name evidence="7" type="ORF">DPL28_23085</name>
    <name evidence="8" type="ORF">DPL28_25165</name>
    <name evidence="3" type="ORF">EJW65_18550</name>
    <name evidence="13" type="ORF">G3377_003896</name>
    <name evidence="14" type="ORF">G9W03_004596</name>
    <name evidence="15" type="ORF">G9W03_004917</name>
    <name evidence="16" type="ORF">G9W30_004661</name>
    <name evidence="17" type="ORF">G9X07_003266</name>
</gene>
<protein>
    <recommendedName>
        <fullName evidence="18">S016</fullName>
    </recommendedName>
</protein>
<dbReference type="EMBL" id="AAMFEA010000023">
    <property type="protein sequence ID" value="EDG7378513.1"/>
    <property type="molecule type" value="Genomic_DNA"/>
</dbReference>
<dbReference type="AlphaFoldDB" id="A0A3W0AZC4"/>
<evidence type="ECO:0000313" key="13">
    <source>
        <dbReference type="EMBL" id="HAE2810372.1"/>
    </source>
</evidence>
<evidence type="ECO:0000313" key="1">
    <source>
        <dbReference type="EMBL" id="EBU6589831.1"/>
    </source>
</evidence>
<dbReference type="EMBL" id="AAHCTS010000070">
    <property type="protein sequence ID" value="EBU6590293.1"/>
    <property type="molecule type" value="Genomic_DNA"/>
</dbReference>
<evidence type="ECO:0000313" key="10">
    <source>
        <dbReference type="EMBL" id="EDG7378513.1"/>
    </source>
</evidence>